<dbReference type="HOGENOM" id="CLU_004542_4_0_10"/>
<proteinExistence type="inferred from homology"/>
<dbReference type="eggNOG" id="COG1472">
    <property type="taxonomic scope" value="Bacteria"/>
</dbReference>
<reference evidence="4" key="1">
    <citation type="submission" date="2011-09" db="EMBL/GenBank/DDBJ databases">
        <title>The permanent draft genome of Mucilaginibacter paludis DSM 18603.</title>
        <authorList>
            <consortium name="US DOE Joint Genome Institute (JGI-PGF)"/>
            <person name="Lucas S."/>
            <person name="Han J."/>
            <person name="Lapidus A."/>
            <person name="Bruce D."/>
            <person name="Goodwin L."/>
            <person name="Pitluck S."/>
            <person name="Peters L."/>
            <person name="Kyrpides N."/>
            <person name="Mavromatis K."/>
            <person name="Ivanova N."/>
            <person name="Mikhailova N."/>
            <person name="Held B."/>
            <person name="Detter J.C."/>
            <person name="Tapia R."/>
            <person name="Han C."/>
            <person name="Land M."/>
            <person name="Hauser L."/>
            <person name="Markowitz V."/>
            <person name="Cheng J.-F."/>
            <person name="Hugenholtz P."/>
            <person name="Woyke T."/>
            <person name="Wu D."/>
            <person name="Tindall B."/>
            <person name="Brambilla E."/>
            <person name="Klenk H.-P."/>
            <person name="Eisen J.A."/>
        </authorList>
    </citation>
    <scope>NUCLEOTIDE SEQUENCE [LARGE SCALE GENOMIC DNA]</scope>
    <source>
        <strain evidence="4">DSM 18603</strain>
    </source>
</reference>
<organism evidence="4 5">
    <name type="scientific">Mucilaginibacter paludis DSM 18603</name>
    <dbReference type="NCBI Taxonomy" id="714943"/>
    <lineage>
        <taxon>Bacteria</taxon>
        <taxon>Pseudomonadati</taxon>
        <taxon>Bacteroidota</taxon>
        <taxon>Sphingobacteriia</taxon>
        <taxon>Sphingobacteriales</taxon>
        <taxon>Sphingobacteriaceae</taxon>
        <taxon>Mucilaginibacter</taxon>
    </lineage>
</organism>
<dbReference type="EMBL" id="CM001403">
    <property type="protein sequence ID" value="EHQ26518.1"/>
    <property type="molecule type" value="Genomic_DNA"/>
</dbReference>
<dbReference type="InterPro" id="IPR017853">
    <property type="entry name" value="GH"/>
</dbReference>
<dbReference type="PROSITE" id="PS51820">
    <property type="entry name" value="PA14"/>
    <property type="match status" value="1"/>
</dbReference>
<dbReference type="Pfam" id="PF00933">
    <property type="entry name" value="Glyco_hydro_3"/>
    <property type="match status" value="1"/>
</dbReference>
<dbReference type="AlphaFoldDB" id="H1YI83"/>
<sequence length="641" mass="69829">MRIPALFFTCFFIHIACFGQSQSLMGSKSQEELHVDKILKQLTLQEKIGLCAGAFPEFGLSGIKRLNIPTVKCTDGPRGPNQNGNSTAFPCGLAFGASWNPELVEQAGKVMGNETRAKKLNVLFGPAVNILRDPLNGRFFEYYTEDPLLNSEIAVANIKGIQSEGVAACLKHYACNNRENNRNFYMSMVDERTLNEIYLPAFKAGVQKGKVWTIMTSANGVNGEFVSDSKKMLTEILKNGWGYDGLVMTDFLQTRSTEKAALAGLDVSMPGGSFCGFGGALADAVKAGRVPESVIDDKVRRILRIYDRLGVLDGKDMSIGANQNTIEHQAIAQKVAEEGMVLLKNDRKLLPLNANQIKNVVVIGPNADKRFCLGGMGGGSSTILPPYEITALQGLKNMLGNNKVSYIPSNELGGFQSIPQSAVVGPDGTPGFKSSYFGTDQEHPAVNRKDSVLSFMWEMKSPDPRIKPQDFTHAHFEGKLIAPMDGRFTLRLTADGVAKMYHGFNNGTQIAFADRNQLLSPAFASVELKKGEPYELSIDYIKQPGDAGVRLEWELPQISDDKWAKITAAVKKADAVIFVGGLDYTSDTEGRDRNDLVFPGSQENLINKLSAINKNVVAVLINGSPMELGGWLKNVPAVLEA</sequence>
<accession>H1YI83</accession>
<protein>
    <submittedName>
        <fullName evidence="4">Glycoside hydrolase family 3 domain protein</fullName>
    </submittedName>
</protein>
<dbReference type="Pfam" id="PF07691">
    <property type="entry name" value="PA14"/>
    <property type="match status" value="1"/>
</dbReference>
<dbReference type="InterPro" id="IPR036962">
    <property type="entry name" value="Glyco_hydro_3_N_sf"/>
</dbReference>
<feature type="domain" description="PA14" evidence="3">
    <location>
        <begin position="427"/>
        <end position="569"/>
    </location>
</feature>
<dbReference type="OrthoDB" id="1006940at2"/>
<dbReference type="InterPro" id="IPR011658">
    <property type="entry name" value="PA14_dom"/>
</dbReference>
<keyword evidence="5" id="KW-1185">Reference proteome</keyword>
<dbReference type="InterPro" id="IPR050288">
    <property type="entry name" value="Cellulose_deg_GH3"/>
</dbReference>
<dbReference type="InterPro" id="IPR002772">
    <property type="entry name" value="Glyco_hydro_3_C"/>
</dbReference>
<evidence type="ECO:0000313" key="5">
    <source>
        <dbReference type="Proteomes" id="UP000002774"/>
    </source>
</evidence>
<dbReference type="Gene3D" id="3.40.50.1700">
    <property type="entry name" value="Glycoside hydrolase family 3 C-terminal domain"/>
    <property type="match status" value="1"/>
</dbReference>
<dbReference type="SUPFAM" id="SSF56988">
    <property type="entry name" value="Anthrax protective antigen"/>
    <property type="match status" value="1"/>
</dbReference>
<dbReference type="PRINTS" id="PR00133">
    <property type="entry name" value="GLHYDRLASE3"/>
</dbReference>
<dbReference type="PANTHER" id="PTHR42715:SF10">
    <property type="entry name" value="BETA-GLUCOSIDASE"/>
    <property type="match status" value="1"/>
</dbReference>
<dbReference type="SUPFAM" id="SSF51445">
    <property type="entry name" value="(Trans)glycosidases"/>
    <property type="match status" value="1"/>
</dbReference>
<dbReference type="Pfam" id="PF01915">
    <property type="entry name" value="Glyco_hydro_3_C"/>
    <property type="match status" value="1"/>
</dbReference>
<gene>
    <name evidence="4" type="ORF">Mucpa_2390</name>
</gene>
<dbReference type="Gene3D" id="2.60.120.260">
    <property type="entry name" value="Galactose-binding domain-like"/>
    <property type="match status" value="1"/>
</dbReference>
<dbReference type="InterPro" id="IPR037524">
    <property type="entry name" value="PA14/GLEYA"/>
</dbReference>
<evidence type="ECO:0000256" key="2">
    <source>
        <dbReference type="ARBA" id="ARBA00022801"/>
    </source>
</evidence>
<dbReference type="InterPro" id="IPR001764">
    <property type="entry name" value="Glyco_hydro_3_N"/>
</dbReference>
<dbReference type="SMART" id="SM00758">
    <property type="entry name" value="PA14"/>
    <property type="match status" value="1"/>
</dbReference>
<evidence type="ECO:0000256" key="1">
    <source>
        <dbReference type="ARBA" id="ARBA00005336"/>
    </source>
</evidence>
<dbReference type="Proteomes" id="UP000002774">
    <property type="component" value="Chromosome"/>
</dbReference>
<dbReference type="Gene3D" id="3.20.20.300">
    <property type="entry name" value="Glycoside hydrolase, family 3, N-terminal domain"/>
    <property type="match status" value="1"/>
</dbReference>
<dbReference type="GO" id="GO:0004553">
    <property type="term" value="F:hydrolase activity, hydrolyzing O-glycosyl compounds"/>
    <property type="evidence" value="ECO:0007669"/>
    <property type="project" value="InterPro"/>
</dbReference>
<dbReference type="GO" id="GO:0005975">
    <property type="term" value="P:carbohydrate metabolic process"/>
    <property type="evidence" value="ECO:0007669"/>
    <property type="project" value="InterPro"/>
</dbReference>
<evidence type="ECO:0000259" key="3">
    <source>
        <dbReference type="PROSITE" id="PS51820"/>
    </source>
</evidence>
<name>H1YI83_9SPHI</name>
<dbReference type="PANTHER" id="PTHR42715">
    <property type="entry name" value="BETA-GLUCOSIDASE"/>
    <property type="match status" value="1"/>
</dbReference>
<dbReference type="SUPFAM" id="SSF52279">
    <property type="entry name" value="Beta-D-glucan exohydrolase, C-terminal domain"/>
    <property type="match status" value="1"/>
</dbReference>
<comment type="similarity">
    <text evidence="1">Belongs to the glycosyl hydrolase 3 family.</text>
</comment>
<dbReference type="STRING" id="714943.Mucpa_2390"/>
<keyword evidence="2 4" id="KW-0378">Hydrolase</keyword>
<evidence type="ECO:0000313" key="4">
    <source>
        <dbReference type="EMBL" id="EHQ26518.1"/>
    </source>
</evidence>
<dbReference type="InterPro" id="IPR036881">
    <property type="entry name" value="Glyco_hydro_3_C_sf"/>
</dbReference>